<gene>
    <name evidence="12" type="primary">LOC113709071</name>
</gene>
<dbReference type="PANTHER" id="PTHR45801:SF111">
    <property type="entry name" value="C2H2 AND C2HC ZINC FINGERS SUPERFAMILY PROTEIN"/>
    <property type="match status" value="1"/>
</dbReference>
<protein>
    <recommendedName>
        <fullName evidence="10">C2H2-type domain-containing protein</fullName>
    </recommendedName>
</protein>
<dbReference type="SUPFAM" id="SSF57667">
    <property type="entry name" value="beta-beta-alpha zinc fingers"/>
    <property type="match status" value="1"/>
</dbReference>
<evidence type="ECO:0000259" key="10">
    <source>
        <dbReference type="PROSITE" id="PS50157"/>
    </source>
</evidence>
<keyword evidence="5" id="KW-0805">Transcription regulation</keyword>
<reference evidence="12" key="1">
    <citation type="submission" date="2025-08" db="UniProtKB">
        <authorList>
            <consortium name="RefSeq"/>
        </authorList>
    </citation>
    <scope>IDENTIFICATION</scope>
    <source>
        <tissue evidence="12">Leaves</tissue>
    </source>
</reference>
<dbReference type="Gene3D" id="3.30.160.60">
    <property type="entry name" value="Classic Zinc Finger"/>
    <property type="match status" value="1"/>
</dbReference>
<feature type="compositionally biased region" description="Basic residues" evidence="9">
    <location>
        <begin position="57"/>
        <end position="72"/>
    </location>
</feature>
<comment type="subcellular location">
    <subcellularLocation>
        <location evidence="1">Nucleus</location>
    </subcellularLocation>
</comment>
<sequence length="186" mass="21401">MDVEYEGKPSNSETSSEENDQPAEKFTNENTSAGRFYECIFCKRGFTNAQALGGHMNIHRKDKAKAKQKARKSSVASKSSEEVMSSRNYERLSTEQPQYYAVPTESQMNNYQYFFPGSNPNFSQGYDHLGDFAAPRQEYLSLYGDHHEGLNLSMHIDHYHHENMSKSYGNNTWEEEDEVDLELRLG</sequence>
<keyword evidence="4" id="KW-0862">Zinc</keyword>
<feature type="region of interest" description="Disordered" evidence="9">
    <location>
        <begin position="1"/>
        <end position="29"/>
    </location>
</feature>
<feature type="compositionally biased region" description="Low complexity" evidence="9">
    <location>
        <begin position="73"/>
        <end position="86"/>
    </location>
</feature>
<dbReference type="InterPro" id="IPR052426">
    <property type="entry name" value="Plant_dev_regulator"/>
</dbReference>
<evidence type="ECO:0000256" key="3">
    <source>
        <dbReference type="ARBA" id="ARBA00022771"/>
    </source>
</evidence>
<evidence type="ECO:0000256" key="4">
    <source>
        <dbReference type="ARBA" id="ARBA00022833"/>
    </source>
</evidence>
<keyword evidence="11" id="KW-1185">Reference proteome</keyword>
<evidence type="ECO:0000256" key="2">
    <source>
        <dbReference type="ARBA" id="ARBA00022723"/>
    </source>
</evidence>
<keyword evidence="2" id="KW-0479">Metal-binding</keyword>
<organism evidence="11 12">
    <name type="scientific">Coffea arabica</name>
    <name type="common">Arabian coffee</name>
    <dbReference type="NCBI Taxonomy" id="13443"/>
    <lineage>
        <taxon>Eukaryota</taxon>
        <taxon>Viridiplantae</taxon>
        <taxon>Streptophyta</taxon>
        <taxon>Embryophyta</taxon>
        <taxon>Tracheophyta</taxon>
        <taxon>Spermatophyta</taxon>
        <taxon>Magnoliopsida</taxon>
        <taxon>eudicotyledons</taxon>
        <taxon>Gunneridae</taxon>
        <taxon>Pentapetalae</taxon>
        <taxon>asterids</taxon>
        <taxon>lamiids</taxon>
        <taxon>Gentianales</taxon>
        <taxon>Rubiaceae</taxon>
        <taxon>Ixoroideae</taxon>
        <taxon>Gardenieae complex</taxon>
        <taxon>Bertiereae - Coffeeae clade</taxon>
        <taxon>Coffeeae</taxon>
        <taxon>Coffea</taxon>
    </lineage>
</organism>
<proteinExistence type="predicted"/>
<feature type="region of interest" description="Disordered" evidence="9">
    <location>
        <begin position="57"/>
        <end position="90"/>
    </location>
</feature>
<keyword evidence="3 8" id="KW-0863">Zinc-finger</keyword>
<evidence type="ECO:0000256" key="9">
    <source>
        <dbReference type="SAM" id="MobiDB-lite"/>
    </source>
</evidence>
<dbReference type="PROSITE" id="PS50157">
    <property type="entry name" value="ZINC_FINGER_C2H2_2"/>
    <property type="match status" value="1"/>
</dbReference>
<dbReference type="PROSITE" id="PS00028">
    <property type="entry name" value="ZINC_FINGER_C2H2_1"/>
    <property type="match status" value="1"/>
</dbReference>
<dbReference type="InterPro" id="IPR013087">
    <property type="entry name" value="Znf_C2H2_type"/>
</dbReference>
<evidence type="ECO:0000256" key="5">
    <source>
        <dbReference type="ARBA" id="ARBA00023015"/>
    </source>
</evidence>
<dbReference type="InterPro" id="IPR036236">
    <property type="entry name" value="Znf_C2H2_sf"/>
</dbReference>
<dbReference type="PANTHER" id="PTHR45801">
    <property type="entry name" value="OS07G0101800 PROTEIN"/>
    <property type="match status" value="1"/>
</dbReference>
<evidence type="ECO:0000313" key="11">
    <source>
        <dbReference type="Proteomes" id="UP001652660"/>
    </source>
</evidence>
<evidence type="ECO:0000313" key="12">
    <source>
        <dbReference type="RefSeq" id="XP_071920775.1"/>
    </source>
</evidence>
<dbReference type="Proteomes" id="UP001652660">
    <property type="component" value="Chromosome 9c"/>
</dbReference>
<evidence type="ECO:0000256" key="6">
    <source>
        <dbReference type="ARBA" id="ARBA00023163"/>
    </source>
</evidence>
<dbReference type="RefSeq" id="XP_071920775.1">
    <property type="nucleotide sequence ID" value="XM_072064674.1"/>
</dbReference>
<keyword evidence="7" id="KW-0539">Nucleus</keyword>
<evidence type="ECO:0000256" key="1">
    <source>
        <dbReference type="ARBA" id="ARBA00004123"/>
    </source>
</evidence>
<keyword evidence="6" id="KW-0804">Transcription</keyword>
<evidence type="ECO:0000256" key="7">
    <source>
        <dbReference type="ARBA" id="ARBA00023242"/>
    </source>
</evidence>
<accession>A0ABM4VMK8</accession>
<name>A0ABM4VMK8_COFAR</name>
<evidence type="ECO:0000256" key="8">
    <source>
        <dbReference type="PROSITE-ProRule" id="PRU00042"/>
    </source>
</evidence>
<feature type="domain" description="C2H2-type" evidence="10">
    <location>
        <begin position="37"/>
        <end position="64"/>
    </location>
</feature>
<dbReference type="GeneID" id="113709071"/>